<evidence type="ECO:0000256" key="1">
    <source>
        <dbReference type="SAM" id="Phobius"/>
    </source>
</evidence>
<dbReference type="RefSeq" id="WP_345073546.1">
    <property type="nucleotide sequence ID" value="NZ_BAABDJ010000031.1"/>
</dbReference>
<accession>A0ABP7SIQ4</accession>
<keyword evidence="1" id="KW-0472">Membrane</keyword>
<feature type="transmembrane region" description="Helical" evidence="1">
    <location>
        <begin position="154"/>
        <end position="176"/>
    </location>
</feature>
<sequence length="332" mass="35704">MTDKILASLRQLNFIGAEQADTISHYERTRPFSLYYELRTLLSVGVTALSTGLGLLIYQHIDSIGHGVIVAAVALLAAAGFAVAYRLRQPFTWQAAQPAVAADYALLLGCLTLLTLVGYLQFQYTFFGTRYGLLVLVPTVVFFACAYRFDHRGVLSMAITGLAAWVGVAIAPLSAFTQNNYALPHLDAAAVGLGLGLAAVGLAAEHWNVKKHFGYTYLLLGSNLTLVAAGSALWRNSAEPGFLAPGLAVLLILGLSAALAWYARRTHSYLFLLLGVLYGYLALTYTFFQLADTGPGIFGALAILYFPLSLVGVVVFLLNLKKLLGIHEPQGL</sequence>
<feature type="transmembrane region" description="Helical" evidence="1">
    <location>
        <begin position="128"/>
        <end position="147"/>
    </location>
</feature>
<keyword evidence="1" id="KW-0812">Transmembrane</keyword>
<feature type="transmembrane region" description="Helical" evidence="1">
    <location>
        <begin position="297"/>
        <end position="320"/>
    </location>
</feature>
<keyword evidence="4" id="KW-1185">Reference proteome</keyword>
<feature type="transmembrane region" description="Helical" evidence="1">
    <location>
        <begin position="215"/>
        <end position="234"/>
    </location>
</feature>
<dbReference type="Pfam" id="PF09925">
    <property type="entry name" value="DUF2157"/>
    <property type="match status" value="1"/>
</dbReference>
<evidence type="ECO:0000313" key="4">
    <source>
        <dbReference type="Proteomes" id="UP001500567"/>
    </source>
</evidence>
<feature type="domain" description="DUF2157" evidence="2">
    <location>
        <begin position="9"/>
        <end position="153"/>
    </location>
</feature>
<keyword evidence="1" id="KW-1133">Transmembrane helix</keyword>
<proteinExistence type="predicted"/>
<dbReference type="InterPro" id="IPR018677">
    <property type="entry name" value="DUF2157"/>
</dbReference>
<feature type="transmembrane region" description="Helical" evidence="1">
    <location>
        <begin position="64"/>
        <end position="87"/>
    </location>
</feature>
<reference evidence="4" key="1">
    <citation type="journal article" date="2019" name="Int. J. Syst. Evol. Microbiol.">
        <title>The Global Catalogue of Microorganisms (GCM) 10K type strain sequencing project: providing services to taxonomists for standard genome sequencing and annotation.</title>
        <authorList>
            <consortium name="The Broad Institute Genomics Platform"/>
            <consortium name="The Broad Institute Genome Sequencing Center for Infectious Disease"/>
            <person name="Wu L."/>
            <person name="Ma J."/>
        </authorList>
    </citation>
    <scope>NUCLEOTIDE SEQUENCE [LARGE SCALE GENOMIC DNA]</scope>
    <source>
        <strain evidence="4">JCM 17224</strain>
    </source>
</reference>
<organism evidence="3 4">
    <name type="scientific">Hymenobacter fastidiosus</name>
    <dbReference type="NCBI Taxonomy" id="486264"/>
    <lineage>
        <taxon>Bacteria</taxon>
        <taxon>Pseudomonadati</taxon>
        <taxon>Bacteroidota</taxon>
        <taxon>Cytophagia</taxon>
        <taxon>Cytophagales</taxon>
        <taxon>Hymenobacteraceae</taxon>
        <taxon>Hymenobacter</taxon>
    </lineage>
</organism>
<feature type="transmembrane region" description="Helical" evidence="1">
    <location>
        <begin position="38"/>
        <end position="58"/>
    </location>
</feature>
<evidence type="ECO:0000259" key="2">
    <source>
        <dbReference type="Pfam" id="PF09925"/>
    </source>
</evidence>
<feature type="transmembrane region" description="Helical" evidence="1">
    <location>
        <begin position="99"/>
        <end position="122"/>
    </location>
</feature>
<feature type="transmembrane region" description="Helical" evidence="1">
    <location>
        <begin position="182"/>
        <end position="203"/>
    </location>
</feature>
<name>A0ABP7SIQ4_9BACT</name>
<protein>
    <recommendedName>
        <fullName evidence="2">DUF2157 domain-containing protein</fullName>
    </recommendedName>
</protein>
<feature type="transmembrane region" description="Helical" evidence="1">
    <location>
        <begin position="240"/>
        <end position="262"/>
    </location>
</feature>
<evidence type="ECO:0000313" key="3">
    <source>
        <dbReference type="EMBL" id="GAA4012106.1"/>
    </source>
</evidence>
<feature type="transmembrane region" description="Helical" evidence="1">
    <location>
        <begin position="269"/>
        <end position="291"/>
    </location>
</feature>
<dbReference type="EMBL" id="BAABDJ010000031">
    <property type="protein sequence ID" value="GAA4012106.1"/>
    <property type="molecule type" value="Genomic_DNA"/>
</dbReference>
<gene>
    <name evidence="3" type="ORF">GCM10022408_25870</name>
</gene>
<comment type="caution">
    <text evidence="3">The sequence shown here is derived from an EMBL/GenBank/DDBJ whole genome shotgun (WGS) entry which is preliminary data.</text>
</comment>
<dbReference type="Proteomes" id="UP001500567">
    <property type="component" value="Unassembled WGS sequence"/>
</dbReference>